<dbReference type="InParanoid" id="A0A2G4YVW6"/>
<dbReference type="AlphaFoldDB" id="A0A2G4YVW6"/>
<keyword evidence="2" id="KW-1185">Reference proteome</keyword>
<protein>
    <submittedName>
        <fullName evidence="1">Uncharacterized protein</fullName>
    </submittedName>
</protein>
<gene>
    <name evidence="1" type="ORF">CRD36_00500</name>
</gene>
<name>A0A2G4YVW6_9PROT</name>
<sequence length="88" mass="10275">MTENPVFLPARYCTVSRKFKNAIEILTSPGPGFDINQTDDKILIYIYYSGPQILMHQKMRKVKKTSHAPGLLLPWERQQNRSQRRIEA</sequence>
<accession>A0A2G4YVW6</accession>
<evidence type="ECO:0000313" key="1">
    <source>
        <dbReference type="EMBL" id="PHZ86403.1"/>
    </source>
</evidence>
<reference evidence="1 2" key="1">
    <citation type="submission" date="2017-10" db="EMBL/GenBank/DDBJ databases">
        <title>Frigbacter circumglobatus gen. nov. sp. nov., isolated from sediment cultured in situ.</title>
        <authorList>
            <person name="Zhao Z."/>
        </authorList>
    </citation>
    <scope>NUCLEOTIDE SEQUENCE [LARGE SCALE GENOMIC DNA]</scope>
    <source>
        <strain evidence="1 2">ZYL</strain>
    </source>
</reference>
<proteinExistence type="predicted"/>
<organism evidence="1 2">
    <name type="scientific">Paremcibacter congregatus</name>
    <dbReference type="NCBI Taxonomy" id="2043170"/>
    <lineage>
        <taxon>Bacteria</taxon>
        <taxon>Pseudomonadati</taxon>
        <taxon>Pseudomonadota</taxon>
        <taxon>Alphaproteobacteria</taxon>
        <taxon>Emcibacterales</taxon>
        <taxon>Emcibacteraceae</taxon>
        <taxon>Paremcibacter</taxon>
    </lineage>
</organism>
<dbReference type="EMBL" id="PDEM01000007">
    <property type="protein sequence ID" value="PHZ86403.1"/>
    <property type="molecule type" value="Genomic_DNA"/>
</dbReference>
<dbReference type="Proteomes" id="UP000229730">
    <property type="component" value="Unassembled WGS sequence"/>
</dbReference>
<comment type="caution">
    <text evidence="1">The sequence shown here is derived from an EMBL/GenBank/DDBJ whole genome shotgun (WGS) entry which is preliminary data.</text>
</comment>
<dbReference type="RefSeq" id="WP_099470780.1">
    <property type="nucleotide sequence ID" value="NZ_CP041025.1"/>
</dbReference>
<evidence type="ECO:0000313" key="2">
    <source>
        <dbReference type="Proteomes" id="UP000229730"/>
    </source>
</evidence>